<dbReference type="AlphaFoldDB" id="A0A1I6QII3"/>
<protein>
    <submittedName>
        <fullName evidence="2">Uncharacterized protein</fullName>
    </submittedName>
</protein>
<proteinExistence type="predicted"/>
<evidence type="ECO:0000313" key="2">
    <source>
        <dbReference type="EMBL" id="SFS52293.1"/>
    </source>
</evidence>
<accession>A0A1I6QII3</accession>
<keyword evidence="3" id="KW-1185">Reference proteome</keyword>
<evidence type="ECO:0000256" key="1">
    <source>
        <dbReference type="SAM" id="SignalP"/>
    </source>
</evidence>
<dbReference type="EMBL" id="FPAJ01000001">
    <property type="protein sequence ID" value="SFS52293.1"/>
    <property type="molecule type" value="Genomic_DNA"/>
</dbReference>
<evidence type="ECO:0000313" key="3">
    <source>
        <dbReference type="Proteomes" id="UP000199239"/>
    </source>
</evidence>
<feature type="chain" id="PRO_5011711245" evidence="1">
    <location>
        <begin position="26"/>
        <end position="169"/>
    </location>
</feature>
<sequence>MFNSVKRIALATSVSLAALSTVANANEEIIFSEINVSAAMGAAENTNALDVFPEIVTDLEQAIASRVQTGSDASLPTIKIDIREISLNGNPMLTSLEGFNEISGVVAIADDNNSIGAQSFAVNVAAYPADQIAPEGFITVPPSEEDFYSAMIEGFADTVVQRIDTINTH</sequence>
<feature type="signal peptide" evidence="1">
    <location>
        <begin position="1"/>
        <end position="25"/>
    </location>
</feature>
<name>A0A1I6QII3_9RHOB</name>
<dbReference type="Proteomes" id="UP000199239">
    <property type="component" value="Unassembled WGS sequence"/>
</dbReference>
<reference evidence="3" key="1">
    <citation type="submission" date="2016-10" db="EMBL/GenBank/DDBJ databases">
        <authorList>
            <person name="Varghese N."/>
            <person name="Submissions S."/>
        </authorList>
    </citation>
    <scope>NUCLEOTIDE SEQUENCE [LARGE SCALE GENOMIC DNA]</scope>
    <source>
        <strain evidence="3">DSM 23422</strain>
    </source>
</reference>
<keyword evidence="1" id="KW-0732">Signal</keyword>
<dbReference type="OrthoDB" id="7864938at2"/>
<dbReference type="RefSeq" id="WP_093914960.1">
    <property type="nucleotide sequence ID" value="NZ_FPAJ01000001.1"/>
</dbReference>
<gene>
    <name evidence="2" type="ORF">SAMN04488040_0748</name>
</gene>
<organism evidence="2 3">
    <name type="scientific">Sulfitobacter marinus</name>
    <dbReference type="NCBI Taxonomy" id="394264"/>
    <lineage>
        <taxon>Bacteria</taxon>
        <taxon>Pseudomonadati</taxon>
        <taxon>Pseudomonadota</taxon>
        <taxon>Alphaproteobacteria</taxon>
        <taxon>Rhodobacterales</taxon>
        <taxon>Roseobacteraceae</taxon>
        <taxon>Sulfitobacter</taxon>
    </lineage>
</organism>